<sequence>MPKGRGRKDSDSDVASEEQSTVGTFETLRDEGEHFVHVKQYQKAIESFSKALEMKPGDKTCLVTRSKCYLMLGNSQAALADAEAALDQDEEGKKDIRALCMKAEALYQKGDFETALVYYHRGNKLRPELQEFRLGIQKSQEAINNSIGTPDAVNLEASGDLSFFFKQEEKQKQQQQKGYSKPQTQKREEKKERGKPQGTGSSKTTKELLGELYKDRAYLDKLYDSLVSNNTDTDEYIKGRAVDGLEYLNTRADFWRQQKPMYARKRDRQRKQMKNGKENDPMEYILEQLEEIDEAQAKGEYEKSLKKSQNTLKKIDSWGNDRVKNKPALVANLYSCMGNANLELGKFKEALEHHKKDLSIGEDENIEEAVSRALDNLGRTKARMGKYEDAIEIWEKKVPKSKSALERTWLYHEIGRCYLELGRYGDAKDYGEKSFSAAKEADDHGWQLHASVLVAQAEVKCEKLEAAVDSFERAKEIAEELKDHSAEMAIKKALEEVKSRIVEGERSKTKVDDDADDDDRRSIKSDGSGGSQKRGQELKKGDEDRDGDPGEKDAKDKANEEMRDNKNEEELEDAHHEQAAKEETDAPTMQAEDNTG</sequence>
<dbReference type="AlphaFoldDB" id="A0A2T7PN27"/>
<keyword evidence="13" id="KW-1185">Reference proteome</keyword>
<dbReference type="OrthoDB" id="10268002at2759"/>
<keyword evidence="4 9" id="KW-0802">TPR repeat</keyword>
<dbReference type="SMART" id="SM00028">
    <property type="entry name" value="TPR"/>
    <property type="match status" value="7"/>
</dbReference>
<keyword evidence="10" id="KW-0175">Coiled coil</keyword>
<evidence type="ECO:0000256" key="10">
    <source>
        <dbReference type="SAM" id="Coils"/>
    </source>
</evidence>
<evidence type="ECO:0000313" key="12">
    <source>
        <dbReference type="EMBL" id="PVD34824.1"/>
    </source>
</evidence>
<feature type="repeat" description="TPR" evidence="9">
    <location>
        <begin position="331"/>
        <end position="364"/>
    </location>
</feature>
<dbReference type="PROSITE" id="PS50005">
    <property type="entry name" value="TPR"/>
    <property type="match status" value="2"/>
</dbReference>
<evidence type="ECO:0000256" key="11">
    <source>
        <dbReference type="SAM" id="MobiDB-lite"/>
    </source>
</evidence>
<evidence type="ECO:0000256" key="8">
    <source>
        <dbReference type="ARBA" id="ARBA00034143"/>
    </source>
</evidence>
<comment type="subcellular location">
    <subcellularLocation>
        <location evidence="1">Cytoplasm</location>
        <location evidence="1">Cytoskeleton</location>
        <location evidence="1">Cilium axoneme</location>
    </subcellularLocation>
</comment>
<evidence type="ECO:0000256" key="7">
    <source>
        <dbReference type="ARBA" id="ARBA00034139"/>
    </source>
</evidence>
<name>A0A2T7PN27_POMCA</name>
<dbReference type="PANTHER" id="PTHR23040">
    <property type="match status" value="1"/>
</dbReference>
<evidence type="ECO:0000313" key="13">
    <source>
        <dbReference type="Proteomes" id="UP000245119"/>
    </source>
</evidence>
<feature type="region of interest" description="Disordered" evidence="11">
    <location>
        <begin position="1"/>
        <end position="23"/>
    </location>
</feature>
<keyword evidence="6" id="KW-0966">Cell projection</keyword>
<evidence type="ECO:0000256" key="5">
    <source>
        <dbReference type="ARBA" id="ARBA00023212"/>
    </source>
</evidence>
<dbReference type="InterPro" id="IPR019734">
    <property type="entry name" value="TPR_rpt"/>
</dbReference>
<evidence type="ECO:0000256" key="2">
    <source>
        <dbReference type="ARBA" id="ARBA00022490"/>
    </source>
</evidence>
<proteinExistence type="predicted"/>
<keyword evidence="3" id="KW-0677">Repeat</keyword>
<keyword evidence="5" id="KW-0206">Cytoskeleton</keyword>
<dbReference type="Gene3D" id="1.25.40.10">
    <property type="entry name" value="Tetratricopeptide repeat domain"/>
    <property type="match status" value="2"/>
</dbReference>
<dbReference type="InterPro" id="IPR040111">
    <property type="entry name" value="ODAD4"/>
</dbReference>
<dbReference type="Pfam" id="PF13424">
    <property type="entry name" value="TPR_12"/>
    <property type="match status" value="2"/>
</dbReference>
<feature type="repeat" description="TPR" evidence="9">
    <location>
        <begin position="25"/>
        <end position="58"/>
    </location>
</feature>
<dbReference type="GO" id="GO:0005930">
    <property type="term" value="C:axoneme"/>
    <property type="evidence" value="ECO:0007669"/>
    <property type="project" value="UniProtKB-SubCell"/>
</dbReference>
<dbReference type="FunFam" id="1.25.40.10:FF:000795">
    <property type="entry name" value="Tetratricopeptide repeat protein 25"/>
    <property type="match status" value="1"/>
</dbReference>
<evidence type="ECO:0000256" key="6">
    <source>
        <dbReference type="ARBA" id="ARBA00023273"/>
    </source>
</evidence>
<protein>
    <recommendedName>
        <fullName evidence="7">Outer dynein arm-docking complex subunit 4</fullName>
    </recommendedName>
    <alternativeName>
        <fullName evidence="8">Tetratricopeptide repeat protein 25</fullName>
    </alternativeName>
</protein>
<dbReference type="InterPro" id="IPR011990">
    <property type="entry name" value="TPR-like_helical_dom_sf"/>
</dbReference>
<evidence type="ECO:0000256" key="9">
    <source>
        <dbReference type="PROSITE-ProRule" id="PRU00339"/>
    </source>
</evidence>
<comment type="caution">
    <text evidence="12">The sequence shown here is derived from an EMBL/GenBank/DDBJ whole genome shotgun (WGS) entry which is preliminary data.</text>
</comment>
<feature type="region of interest" description="Disordered" evidence="11">
    <location>
        <begin position="503"/>
        <end position="596"/>
    </location>
</feature>
<evidence type="ECO:0000256" key="1">
    <source>
        <dbReference type="ARBA" id="ARBA00004430"/>
    </source>
</evidence>
<dbReference type="STRING" id="400727.A0A2T7PN27"/>
<dbReference type="EMBL" id="PZQS01000003">
    <property type="protein sequence ID" value="PVD34824.1"/>
    <property type="molecule type" value="Genomic_DNA"/>
</dbReference>
<dbReference type="PANTHER" id="PTHR23040:SF1">
    <property type="entry name" value="OUTER DYNEIN ARM-DOCKING COMPLEX SUBUNIT 4"/>
    <property type="match status" value="1"/>
</dbReference>
<feature type="compositionally biased region" description="Basic and acidic residues" evidence="11">
    <location>
        <begin position="185"/>
        <end position="195"/>
    </location>
</feature>
<accession>A0A2T7PN27</accession>
<feature type="compositionally biased region" description="Basic and acidic residues" evidence="11">
    <location>
        <begin position="534"/>
        <end position="584"/>
    </location>
</feature>
<dbReference type="Pfam" id="PF13181">
    <property type="entry name" value="TPR_8"/>
    <property type="match status" value="1"/>
</dbReference>
<organism evidence="12 13">
    <name type="scientific">Pomacea canaliculata</name>
    <name type="common">Golden apple snail</name>
    <dbReference type="NCBI Taxonomy" id="400727"/>
    <lineage>
        <taxon>Eukaryota</taxon>
        <taxon>Metazoa</taxon>
        <taxon>Spiralia</taxon>
        <taxon>Lophotrochozoa</taxon>
        <taxon>Mollusca</taxon>
        <taxon>Gastropoda</taxon>
        <taxon>Caenogastropoda</taxon>
        <taxon>Architaenioglossa</taxon>
        <taxon>Ampullarioidea</taxon>
        <taxon>Ampullariidae</taxon>
        <taxon>Pomacea</taxon>
    </lineage>
</organism>
<keyword evidence="2" id="KW-0963">Cytoplasm</keyword>
<gene>
    <name evidence="12" type="ORF">C0Q70_06103</name>
</gene>
<dbReference type="Proteomes" id="UP000245119">
    <property type="component" value="Linkage Group LG3"/>
</dbReference>
<dbReference type="SUPFAM" id="SSF48452">
    <property type="entry name" value="TPR-like"/>
    <property type="match status" value="1"/>
</dbReference>
<feature type="compositionally biased region" description="Basic and acidic residues" evidence="11">
    <location>
        <begin position="503"/>
        <end position="524"/>
    </location>
</feature>
<feature type="coiled-coil region" evidence="10">
    <location>
        <begin position="454"/>
        <end position="484"/>
    </location>
</feature>
<feature type="region of interest" description="Disordered" evidence="11">
    <location>
        <begin position="172"/>
        <end position="207"/>
    </location>
</feature>
<reference evidence="12 13" key="1">
    <citation type="submission" date="2018-04" db="EMBL/GenBank/DDBJ databases">
        <title>The genome of golden apple snail Pomacea canaliculata provides insight into stress tolerance and invasive adaptation.</title>
        <authorList>
            <person name="Liu C."/>
            <person name="Liu B."/>
            <person name="Ren Y."/>
            <person name="Zhang Y."/>
            <person name="Wang H."/>
            <person name="Li S."/>
            <person name="Jiang F."/>
            <person name="Yin L."/>
            <person name="Zhang G."/>
            <person name="Qian W."/>
            <person name="Fan W."/>
        </authorList>
    </citation>
    <scope>NUCLEOTIDE SEQUENCE [LARGE SCALE GENOMIC DNA]</scope>
    <source>
        <strain evidence="12">SZHN2017</strain>
        <tissue evidence="12">Muscle</tissue>
    </source>
</reference>
<evidence type="ECO:0000256" key="4">
    <source>
        <dbReference type="ARBA" id="ARBA00022803"/>
    </source>
</evidence>
<evidence type="ECO:0000256" key="3">
    <source>
        <dbReference type="ARBA" id="ARBA00022737"/>
    </source>
</evidence>